<feature type="transmembrane region" description="Helical" evidence="1">
    <location>
        <begin position="26"/>
        <end position="48"/>
    </location>
</feature>
<keyword evidence="1" id="KW-1133">Transmembrane helix</keyword>
<dbReference type="AlphaFoldDB" id="A0AAU7XZY1"/>
<dbReference type="Proteomes" id="UP001064896">
    <property type="component" value="Chromosome"/>
</dbReference>
<name>A0AAU7XZY1_9PSED</name>
<accession>A0AAU7XZY1</accession>
<keyword evidence="4" id="KW-1185">Reference proteome</keyword>
<dbReference type="EMBL" id="AP023081">
    <property type="protein sequence ID" value="BCD84866.1"/>
    <property type="molecule type" value="Genomic_DNA"/>
</dbReference>
<gene>
    <name evidence="3" type="ORF">ABS648_26610</name>
    <name evidence="2" type="ORF">PSm6_12730</name>
</gene>
<evidence type="ECO:0000313" key="2">
    <source>
        <dbReference type="EMBL" id="BCD84866.1"/>
    </source>
</evidence>
<evidence type="ECO:0000313" key="4">
    <source>
        <dbReference type="Proteomes" id="UP001064896"/>
    </source>
</evidence>
<proteinExistence type="predicted"/>
<protein>
    <submittedName>
        <fullName evidence="3">DUF4149 domain-containing protein</fullName>
    </submittedName>
</protein>
<organism evidence="3">
    <name type="scientific">Pseudomonas solani</name>
    <dbReference type="NCBI Taxonomy" id="2731552"/>
    <lineage>
        <taxon>Bacteria</taxon>
        <taxon>Pseudomonadati</taxon>
        <taxon>Pseudomonadota</taxon>
        <taxon>Gammaproteobacteria</taxon>
        <taxon>Pseudomonadales</taxon>
        <taxon>Pseudomonadaceae</taxon>
        <taxon>Pseudomonas</taxon>
    </lineage>
</organism>
<sequence length="114" mass="12456">MHFVVIPTLERVGLAPLLVEEVSRSLTPLLVAFTAFCVLVQGVVLVQIEGVRSLQRDSRGQLLIAVLAMSVVFMLVNQVQPGAMRWLAFNYLVLAFCGALLVIQPVPGDKARAR</sequence>
<dbReference type="EMBL" id="CP158373">
    <property type="protein sequence ID" value="XBY63470.1"/>
    <property type="molecule type" value="Genomic_DNA"/>
</dbReference>
<reference evidence="3" key="2">
    <citation type="submission" date="2023-08" db="EMBL/GenBank/DDBJ databases">
        <title>Increased levels of nutrients transform a symbiont into a lethal pathobiont.</title>
        <authorList>
            <person name="Lachnit T."/>
            <person name="Ulrich L."/>
            <person name="Willmer F.M."/>
            <person name="Hasenbein T."/>
            <person name="Steiner L.X."/>
            <person name="Wolters M."/>
            <person name="Herbst E.M."/>
            <person name="Deines P."/>
        </authorList>
    </citation>
    <scope>NUCLEOTIDE SEQUENCE</scope>
    <source>
        <strain evidence="3">T3</strain>
    </source>
</reference>
<evidence type="ECO:0000256" key="1">
    <source>
        <dbReference type="SAM" id="Phobius"/>
    </source>
</evidence>
<feature type="transmembrane region" description="Helical" evidence="1">
    <location>
        <begin position="60"/>
        <end position="80"/>
    </location>
</feature>
<reference evidence="2" key="1">
    <citation type="submission" date="2020-05" db="EMBL/GenBank/DDBJ databases">
        <title>Complete genome sequence of Pseudomonas sp. Sm006.</title>
        <authorList>
            <person name="Takeuchi K."/>
            <person name="Someya N."/>
        </authorList>
    </citation>
    <scope>NUCLEOTIDE SEQUENCE</scope>
    <source>
        <strain evidence="2">Sm006</strain>
    </source>
</reference>
<keyword evidence="1" id="KW-0812">Transmembrane</keyword>
<keyword evidence="1" id="KW-0472">Membrane</keyword>
<evidence type="ECO:0000313" key="3">
    <source>
        <dbReference type="EMBL" id="XBY63470.1"/>
    </source>
</evidence>
<feature type="transmembrane region" description="Helical" evidence="1">
    <location>
        <begin position="86"/>
        <end position="106"/>
    </location>
</feature>